<sequence>MNAQEACCKFLKRQLRPSNCLGVREFADSHSCRELVRYADNYILRNFQSIIFTEEFHQLPKTQLIQLLSNDKLVVCSEEQVFTAILQWVEFDLSSRKELLPKVKARSFFKH</sequence>
<dbReference type="OMA" id="VITKTEW"/>
<dbReference type="Gene3D" id="1.25.40.420">
    <property type="match status" value="1"/>
</dbReference>
<keyword evidence="2" id="KW-0677">Repeat</keyword>
<gene>
    <name evidence="4" type="ORF">HPLM_LOCUS11767</name>
</gene>
<dbReference type="PANTHER" id="PTHR24412">
    <property type="entry name" value="KELCH PROTEIN"/>
    <property type="match status" value="1"/>
</dbReference>
<evidence type="ECO:0000313" key="4">
    <source>
        <dbReference type="EMBL" id="VDO43779.1"/>
    </source>
</evidence>
<name>A0A0N4WKY8_HAEPC</name>
<reference evidence="4 5" key="2">
    <citation type="submission" date="2018-11" db="EMBL/GenBank/DDBJ databases">
        <authorList>
            <consortium name="Pathogen Informatics"/>
        </authorList>
    </citation>
    <scope>NUCLEOTIDE SEQUENCE [LARGE SCALE GENOMIC DNA]</scope>
    <source>
        <strain evidence="4 5">MHpl1</strain>
    </source>
</reference>
<dbReference type="STRING" id="6290.A0A0N4WKY8"/>
<keyword evidence="1" id="KW-0880">Kelch repeat</keyword>
<evidence type="ECO:0000256" key="1">
    <source>
        <dbReference type="ARBA" id="ARBA00022441"/>
    </source>
</evidence>
<dbReference type="Proteomes" id="UP000268014">
    <property type="component" value="Unassembled WGS sequence"/>
</dbReference>
<dbReference type="InterPro" id="IPR011705">
    <property type="entry name" value="BACK"/>
</dbReference>
<dbReference type="OrthoDB" id="5856479at2759"/>
<evidence type="ECO:0000256" key="2">
    <source>
        <dbReference type="ARBA" id="ARBA00022737"/>
    </source>
</evidence>
<dbReference type="FunFam" id="1.25.40.420:FF:000001">
    <property type="entry name" value="Kelch-like family member 12"/>
    <property type="match status" value="1"/>
</dbReference>
<proteinExistence type="predicted"/>
<evidence type="ECO:0000313" key="5">
    <source>
        <dbReference type="Proteomes" id="UP000268014"/>
    </source>
</evidence>
<organism evidence="6">
    <name type="scientific">Haemonchus placei</name>
    <name type="common">Barber's pole worm</name>
    <dbReference type="NCBI Taxonomy" id="6290"/>
    <lineage>
        <taxon>Eukaryota</taxon>
        <taxon>Metazoa</taxon>
        <taxon>Ecdysozoa</taxon>
        <taxon>Nematoda</taxon>
        <taxon>Chromadorea</taxon>
        <taxon>Rhabditida</taxon>
        <taxon>Rhabditina</taxon>
        <taxon>Rhabditomorpha</taxon>
        <taxon>Strongyloidea</taxon>
        <taxon>Trichostrongylidae</taxon>
        <taxon>Haemonchus</taxon>
    </lineage>
</organism>
<accession>A0A0N4WKY8</accession>
<evidence type="ECO:0000313" key="6">
    <source>
        <dbReference type="WBParaSite" id="HPLM_0001177501-mRNA-1"/>
    </source>
</evidence>
<dbReference type="EMBL" id="UZAF01017655">
    <property type="protein sequence ID" value="VDO43779.1"/>
    <property type="molecule type" value="Genomic_DNA"/>
</dbReference>
<dbReference type="Pfam" id="PF07707">
    <property type="entry name" value="BACK"/>
    <property type="match status" value="1"/>
</dbReference>
<reference evidence="6" key="1">
    <citation type="submission" date="2017-02" db="UniProtKB">
        <authorList>
            <consortium name="WormBaseParasite"/>
        </authorList>
    </citation>
    <scope>IDENTIFICATION</scope>
</reference>
<dbReference type="WBParaSite" id="HPLM_0001177501-mRNA-1">
    <property type="protein sequence ID" value="HPLM_0001177501-mRNA-1"/>
    <property type="gene ID" value="HPLM_0001177501"/>
</dbReference>
<feature type="domain" description="BACK" evidence="3">
    <location>
        <begin position="20"/>
        <end position="104"/>
    </location>
</feature>
<evidence type="ECO:0000259" key="3">
    <source>
        <dbReference type="SMART" id="SM00875"/>
    </source>
</evidence>
<protein>
    <submittedName>
        <fullName evidence="6">BACK domain-containing protein</fullName>
    </submittedName>
</protein>
<dbReference type="PANTHER" id="PTHR24412:SF451">
    <property type="entry name" value="KELCH-LIKE PROTEIN 20"/>
    <property type="match status" value="1"/>
</dbReference>
<dbReference type="SMART" id="SM00875">
    <property type="entry name" value="BACK"/>
    <property type="match status" value="1"/>
</dbReference>
<keyword evidence="5" id="KW-1185">Reference proteome</keyword>
<dbReference type="AlphaFoldDB" id="A0A0N4WKY8"/>